<dbReference type="RefSeq" id="WP_219042827.1">
    <property type="nucleotide sequence ID" value="NZ_JAHWDQ010000001.1"/>
</dbReference>
<dbReference type="EMBL" id="JAHWDQ010000001">
    <property type="protein sequence ID" value="MBW2940647.1"/>
    <property type="molecule type" value="Genomic_DNA"/>
</dbReference>
<evidence type="ECO:0000313" key="7">
    <source>
        <dbReference type="EMBL" id="MBW2940647.1"/>
    </source>
</evidence>
<feature type="transmembrane region" description="Helical" evidence="6">
    <location>
        <begin position="212"/>
        <end position="234"/>
    </location>
</feature>
<feature type="transmembrane region" description="Helical" evidence="6">
    <location>
        <begin position="49"/>
        <end position="70"/>
    </location>
</feature>
<comment type="caution">
    <text evidence="7">The sequence shown here is derived from an EMBL/GenBank/DDBJ whole genome shotgun (WGS) entry which is preliminary data.</text>
</comment>
<organism evidence="7 8">
    <name type="scientific">Zhongshania aquimaris</name>
    <dbReference type="NCBI Taxonomy" id="2857107"/>
    <lineage>
        <taxon>Bacteria</taxon>
        <taxon>Pseudomonadati</taxon>
        <taxon>Pseudomonadota</taxon>
        <taxon>Gammaproteobacteria</taxon>
        <taxon>Cellvibrionales</taxon>
        <taxon>Spongiibacteraceae</taxon>
        <taxon>Zhongshania</taxon>
    </lineage>
</organism>
<keyword evidence="4 6" id="KW-1133">Transmembrane helix</keyword>
<feature type="transmembrane region" description="Helical" evidence="6">
    <location>
        <begin position="174"/>
        <end position="192"/>
    </location>
</feature>
<feature type="transmembrane region" description="Helical" evidence="6">
    <location>
        <begin position="136"/>
        <end position="162"/>
    </location>
</feature>
<dbReference type="PANTHER" id="PTHR43483:SF3">
    <property type="entry name" value="MEMBRANE TRANSPORTER PROTEIN HI_0806-RELATED"/>
    <property type="match status" value="1"/>
</dbReference>
<sequence>MILLVYLTVGAFAGLAAGLFGVGGGLVIVPALVFCFGLLSVAPEVSMQLAVGTSLATIVVTSISSVRAHHKLGNVDWLCWRSLAPGIAVGVVFGVATAATLSGAALKLAFGVFSLIIAAYMGLGAVPAASRQLPKALGLAAVGSGVGYVSALFGIGGGALTVPYLTWCNVRMQAAVATSAACGLPIALVGSASNMVAGFGHQDLPAYSFGFVYLPAFIGIVLLSAPFAKLGAILAQRLSARRLKQCFALFLLFVGGQFILGAL</sequence>
<evidence type="ECO:0000256" key="4">
    <source>
        <dbReference type="ARBA" id="ARBA00022989"/>
    </source>
</evidence>
<feature type="transmembrane region" description="Helical" evidence="6">
    <location>
        <begin position="108"/>
        <end position="130"/>
    </location>
</feature>
<dbReference type="Pfam" id="PF01925">
    <property type="entry name" value="TauE"/>
    <property type="match status" value="1"/>
</dbReference>
<evidence type="ECO:0000256" key="1">
    <source>
        <dbReference type="ARBA" id="ARBA00004141"/>
    </source>
</evidence>
<feature type="transmembrane region" description="Helical" evidence="6">
    <location>
        <begin position="26"/>
        <end position="42"/>
    </location>
</feature>
<evidence type="ECO:0000313" key="8">
    <source>
        <dbReference type="Proteomes" id="UP001166291"/>
    </source>
</evidence>
<keyword evidence="6" id="KW-1003">Cell membrane</keyword>
<feature type="transmembrane region" description="Helical" evidence="6">
    <location>
        <begin position="246"/>
        <end position="262"/>
    </location>
</feature>
<dbReference type="Proteomes" id="UP001166291">
    <property type="component" value="Unassembled WGS sequence"/>
</dbReference>
<evidence type="ECO:0000256" key="2">
    <source>
        <dbReference type="ARBA" id="ARBA00009142"/>
    </source>
</evidence>
<dbReference type="InterPro" id="IPR002781">
    <property type="entry name" value="TM_pro_TauE-like"/>
</dbReference>
<keyword evidence="8" id="KW-1185">Reference proteome</keyword>
<gene>
    <name evidence="7" type="ORF">KXJ70_07670</name>
</gene>
<evidence type="ECO:0000256" key="5">
    <source>
        <dbReference type="ARBA" id="ARBA00023136"/>
    </source>
</evidence>
<feature type="transmembrane region" description="Helical" evidence="6">
    <location>
        <begin position="82"/>
        <end position="101"/>
    </location>
</feature>
<comment type="subcellular location">
    <subcellularLocation>
        <location evidence="6">Cell membrane</location>
        <topology evidence="6">Multi-pass membrane protein</topology>
    </subcellularLocation>
    <subcellularLocation>
        <location evidence="1">Membrane</location>
        <topology evidence="1">Multi-pass membrane protein</topology>
    </subcellularLocation>
</comment>
<evidence type="ECO:0000256" key="6">
    <source>
        <dbReference type="RuleBase" id="RU363041"/>
    </source>
</evidence>
<keyword evidence="3 6" id="KW-0812">Transmembrane</keyword>
<proteinExistence type="inferred from homology"/>
<protein>
    <recommendedName>
        <fullName evidence="6">Probable membrane transporter protein</fullName>
    </recommendedName>
</protein>
<comment type="similarity">
    <text evidence="2 6">Belongs to the 4-toluene sulfonate uptake permease (TSUP) (TC 2.A.102) family.</text>
</comment>
<accession>A0ABS6VQP6</accession>
<evidence type="ECO:0000256" key="3">
    <source>
        <dbReference type="ARBA" id="ARBA00022692"/>
    </source>
</evidence>
<reference evidence="7" key="1">
    <citation type="submission" date="2021-07" db="EMBL/GenBank/DDBJ databases">
        <title>Zhongshania sp. CAU 1632 isolated from seawater.</title>
        <authorList>
            <person name="Kim W."/>
        </authorList>
    </citation>
    <scope>NUCLEOTIDE SEQUENCE</scope>
    <source>
        <strain evidence="7">CAU 1632</strain>
    </source>
</reference>
<dbReference type="PANTHER" id="PTHR43483">
    <property type="entry name" value="MEMBRANE TRANSPORTER PROTEIN HI_0806-RELATED"/>
    <property type="match status" value="1"/>
</dbReference>
<name>A0ABS6VQP6_9GAMM</name>
<keyword evidence="5 6" id="KW-0472">Membrane</keyword>